<evidence type="ECO:0000313" key="1">
    <source>
        <dbReference type="EnsemblFungi" id="FOXG_16018P0"/>
    </source>
</evidence>
<dbReference type="AlphaFoldDB" id="A0A0C4BKT5"/>
<dbReference type="EnsemblFungi" id="FOXG_16018T0">
    <property type="protein sequence ID" value="FOXG_16018P0"/>
    <property type="gene ID" value="FOXG_16018"/>
</dbReference>
<evidence type="ECO:0000313" key="2">
    <source>
        <dbReference type="Proteomes" id="UP000002489"/>
    </source>
</evidence>
<protein>
    <submittedName>
        <fullName evidence="1">Uncharacterized protein</fullName>
    </submittedName>
</protein>
<reference evidence="1" key="2">
    <citation type="submission" date="2025-05" db="UniProtKB">
        <authorList>
            <consortium name="EnsemblFungi"/>
        </authorList>
    </citation>
    <scope>IDENTIFICATION</scope>
    <source>
        <strain evidence="1">4287 / CBS 123668 / FGSC 9935 / NRRL 34936</strain>
    </source>
</reference>
<accession>A0A0C4BKT5</accession>
<sequence length="90" mass="10260">MIFLGTPFKGSSAAKPADIARRILEFFGIDTQEHTLKLLGVDSERLDELTRAFPNVLNKRRTSKDPKDKIEAFFFYETLKTGWGRGLIQV</sequence>
<dbReference type="EnsemblFungi" id="FOXG_15560T0">
    <property type="protein sequence ID" value="FOXG_15560P0"/>
    <property type="gene ID" value="FOXG_15560"/>
</dbReference>
<reference evidence="2" key="1">
    <citation type="journal article" date="2012" name="Mol. Plant Microbe Interact.">
        <title>A highly conserved effector in Fusarium oxysporum is required for full virulence on Arabidopsis.</title>
        <authorList>
            <person name="Thatcher L.F."/>
            <person name="Gardiner D.M."/>
            <person name="Kazan K."/>
            <person name="Manners J."/>
        </authorList>
    </citation>
    <scope>NUCLEOTIDE SEQUENCE [LARGE SCALE GENOMIC DNA]</scope>
    <source>
        <strain evidence="2">Fo5176</strain>
    </source>
</reference>
<dbReference type="VEuPathDB" id="FungiDB:FOXG_16018"/>
<name>A0A0C4BKT5_FUSOF</name>
<gene>
    <name evidence="1" type="primary">28956993</name>
</gene>
<proteinExistence type="predicted"/>
<organism evidence="1 2">
    <name type="scientific">Fusarium oxysporum (strain Fo5176)</name>
    <name type="common">Fusarium vascular wilt</name>
    <dbReference type="NCBI Taxonomy" id="660025"/>
    <lineage>
        <taxon>Eukaryota</taxon>
        <taxon>Fungi</taxon>
        <taxon>Dikarya</taxon>
        <taxon>Ascomycota</taxon>
        <taxon>Pezizomycotina</taxon>
        <taxon>Sordariomycetes</taxon>
        <taxon>Hypocreomycetidae</taxon>
        <taxon>Hypocreales</taxon>
        <taxon>Nectriaceae</taxon>
        <taxon>Fusarium</taxon>
        <taxon>Fusarium oxysporum species complex</taxon>
    </lineage>
</organism>
<dbReference type="Proteomes" id="UP000002489">
    <property type="component" value="Unassembled WGS sequence"/>
</dbReference>